<evidence type="ECO:0000313" key="3">
    <source>
        <dbReference type="EMBL" id="UUL82860.1"/>
    </source>
</evidence>
<gene>
    <name evidence="3" type="ORF">NMP03_01045</name>
</gene>
<sequence>MMKKTALLGLMALAACSAEPETGPPPSEAVTDEAPAYVEPEPLPEPAPLPEPSPEPTPTEEPEPIAPDEQMLDDAEATGMTSRVDRSEDGTTQEEVPVRE</sequence>
<accession>A0ABY5LAN3</accession>
<dbReference type="RefSeq" id="WP_256506712.1">
    <property type="nucleotide sequence ID" value="NZ_CP101740.1"/>
</dbReference>
<evidence type="ECO:0000313" key="4">
    <source>
        <dbReference type="Proteomes" id="UP001058533"/>
    </source>
</evidence>
<dbReference type="PROSITE" id="PS51257">
    <property type="entry name" value="PROKAR_LIPOPROTEIN"/>
    <property type="match status" value="1"/>
</dbReference>
<feature type="chain" id="PRO_5047194106" evidence="2">
    <location>
        <begin position="18"/>
        <end position="100"/>
    </location>
</feature>
<evidence type="ECO:0000256" key="1">
    <source>
        <dbReference type="SAM" id="MobiDB-lite"/>
    </source>
</evidence>
<evidence type="ECO:0000256" key="2">
    <source>
        <dbReference type="SAM" id="SignalP"/>
    </source>
</evidence>
<reference evidence="3" key="1">
    <citation type="submission" date="2022-07" db="EMBL/GenBank/DDBJ databases">
        <title>Sphingomonas sp. nov., a novel bacterium isolated from the north slope of the Mount Everest.</title>
        <authorList>
            <person name="Cui X."/>
            <person name="Liu Y."/>
        </authorList>
    </citation>
    <scope>NUCLEOTIDE SEQUENCE</scope>
    <source>
        <strain evidence="3">S5-59</strain>
    </source>
</reference>
<dbReference type="Proteomes" id="UP001058533">
    <property type="component" value="Chromosome"/>
</dbReference>
<protein>
    <submittedName>
        <fullName evidence="3">Uncharacterized protein</fullName>
    </submittedName>
</protein>
<name>A0ABY5LAN3_9SPHN</name>
<organism evidence="3 4">
    <name type="scientific">Sphingomonas qomolangmaensis</name>
    <dbReference type="NCBI Taxonomy" id="2918765"/>
    <lineage>
        <taxon>Bacteria</taxon>
        <taxon>Pseudomonadati</taxon>
        <taxon>Pseudomonadota</taxon>
        <taxon>Alphaproteobacteria</taxon>
        <taxon>Sphingomonadales</taxon>
        <taxon>Sphingomonadaceae</taxon>
        <taxon>Sphingomonas</taxon>
    </lineage>
</organism>
<feature type="compositionally biased region" description="Pro residues" evidence="1">
    <location>
        <begin position="41"/>
        <end position="57"/>
    </location>
</feature>
<feature type="signal peptide" evidence="2">
    <location>
        <begin position="1"/>
        <end position="17"/>
    </location>
</feature>
<keyword evidence="4" id="KW-1185">Reference proteome</keyword>
<proteinExistence type="predicted"/>
<feature type="region of interest" description="Disordered" evidence="1">
    <location>
        <begin position="18"/>
        <end position="100"/>
    </location>
</feature>
<dbReference type="EMBL" id="CP101740">
    <property type="protein sequence ID" value="UUL82860.1"/>
    <property type="molecule type" value="Genomic_DNA"/>
</dbReference>
<keyword evidence="2" id="KW-0732">Signal</keyword>